<dbReference type="InterPro" id="IPR015590">
    <property type="entry name" value="Aldehyde_DH_dom"/>
</dbReference>
<dbReference type="HOGENOM" id="CLU_005391_5_1_11"/>
<reference evidence="6" key="1">
    <citation type="submission" date="2010-06" db="EMBL/GenBank/DDBJ databases">
        <authorList>
            <person name="Muzny D."/>
            <person name="Qin X."/>
            <person name="Buhay C."/>
            <person name="Dugan-Rocha S."/>
            <person name="Ding Y."/>
            <person name="Chen G."/>
            <person name="Hawes A."/>
            <person name="Holder M."/>
            <person name="Jhangiani S."/>
            <person name="Johnson A."/>
            <person name="Khan Z."/>
            <person name="Li Z."/>
            <person name="Liu W."/>
            <person name="Liu X."/>
            <person name="Perez L."/>
            <person name="Shen H."/>
            <person name="Wang Q."/>
            <person name="Watt J."/>
            <person name="Xi L."/>
            <person name="Xin Y."/>
            <person name="Zhou J."/>
            <person name="Deng J."/>
            <person name="Jiang H."/>
            <person name="Liu Y."/>
            <person name="Qu J."/>
            <person name="Song X.-Z."/>
            <person name="Zhang L."/>
            <person name="Villasana D."/>
            <person name="Johnson A."/>
            <person name="Liu J."/>
            <person name="Liyanage D."/>
            <person name="Lorensuhewa L."/>
            <person name="Robinson T."/>
            <person name="Song A."/>
            <person name="Song B.-B."/>
            <person name="Dinh H."/>
            <person name="Thornton R."/>
            <person name="Coyle M."/>
            <person name="Francisco L."/>
            <person name="Jackson L."/>
            <person name="Javaid M."/>
            <person name="Korchina V."/>
            <person name="Kovar C."/>
            <person name="Mata R."/>
            <person name="Mathew T."/>
            <person name="Ngo R."/>
            <person name="Nguyen L."/>
            <person name="Nguyen N."/>
            <person name="Okwuonu G."/>
            <person name="Ongeri F."/>
            <person name="Pham C."/>
            <person name="Simmons D."/>
            <person name="Wilczek-Boney K."/>
            <person name="Hale W."/>
            <person name="Jakkamsetti A."/>
            <person name="Pham P."/>
            <person name="Ruth R."/>
            <person name="San Lucas F."/>
            <person name="Warren J."/>
            <person name="Zhang J."/>
            <person name="Zhao Z."/>
            <person name="Zhou C."/>
            <person name="Zhu D."/>
            <person name="Lee S."/>
            <person name="Bess C."/>
            <person name="Blankenburg K."/>
            <person name="Forbes L."/>
            <person name="Fu Q."/>
            <person name="Gubbala S."/>
            <person name="Hirani K."/>
            <person name="Jayaseelan J.C."/>
            <person name="Lara F."/>
            <person name="Munidasa M."/>
            <person name="Palculict T."/>
            <person name="Patil S."/>
            <person name="Pu L.-L."/>
            <person name="Saada N."/>
            <person name="Tang L."/>
            <person name="Weissenberger G."/>
            <person name="Zhu Y."/>
            <person name="Hemphill L."/>
            <person name="Shang Y."/>
            <person name="Youmans B."/>
            <person name="Ayvaz T."/>
            <person name="Ross M."/>
            <person name="Santibanez J."/>
            <person name="Aqrawi P."/>
            <person name="Gross S."/>
            <person name="Joshi V."/>
            <person name="Fowler G."/>
            <person name="Nazareth L."/>
            <person name="Reid J."/>
            <person name="Worley K."/>
            <person name="Petrosino J."/>
            <person name="Highlander S."/>
            <person name="Gibbs R."/>
        </authorList>
    </citation>
    <scope>NUCLEOTIDE SEQUENCE [LARGE SCALE GENOMIC DNA]</scope>
    <source>
        <strain evidence="6">ATCC 33030</strain>
    </source>
</reference>
<dbReference type="STRING" id="585529.HMPREF0291_12047"/>
<comment type="caution">
    <text evidence="6">The sequence shown here is derived from an EMBL/GenBank/DDBJ whole genome shotgun (WGS) entry which is preliminary data.</text>
</comment>
<protein>
    <submittedName>
        <fullName evidence="6">Succinate-semialdehyde dehydrogenase</fullName>
    </submittedName>
</protein>
<dbReference type="Gene3D" id="3.40.605.10">
    <property type="entry name" value="Aldehyde Dehydrogenase, Chain A, domain 1"/>
    <property type="match status" value="1"/>
</dbReference>
<proteinExistence type="inferred from homology"/>
<keyword evidence="7" id="KW-1185">Reference proteome</keyword>
<accession>D7WE35</accession>
<dbReference type="CDD" id="cd07103">
    <property type="entry name" value="ALDH_F5_SSADH_GabD"/>
    <property type="match status" value="1"/>
</dbReference>
<dbReference type="FunFam" id="3.40.605.10:FF:000007">
    <property type="entry name" value="NAD/NADP-dependent betaine aldehyde dehydrogenase"/>
    <property type="match status" value="1"/>
</dbReference>
<dbReference type="PANTHER" id="PTHR43353:SF5">
    <property type="entry name" value="SUCCINATE-SEMIALDEHYDE DEHYDROGENASE, MITOCHONDRIAL"/>
    <property type="match status" value="1"/>
</dbReference>
<gene>
    <name evidence="6" type="ORF">HMPREF0291_12047</name>
</gene>
<evidence type="ECO:0000313" key="6">
    <source>
        <dbReference type="EMBL" id="EFK54389.1"/>
    </source>
</evidence>
<dbReference type="EMBL" id="ACLJ02000003">
    <property type="protein sequence ID" value="EFK54389.1"/>
    <property type="molecule type" value="Genomic_DNA"/>
</dbReference>
<name>D7WE35_9CORY</name>
<evidence type="ECO:0000256" key="4">
    <source>
        <dbReference type="RuleBase" id="RU003345"/>
    </source>
</evidence>
<dbReference type="Pfam" id="PF00171">
    <property type="entry name" value="Aldedh"/>
    <property type="match status" value="1"/>
</dbReference>
<dbReference type="SUPFAM" id="SSF53720">
    <property type="entry name" value="ALDH-like"/>
    <property type="match status" value="1"/>
</dbReference>
<dbReference type="eggNOG" id="COG1012">
    <property type="taxonomic scope" value="Bacteria"/>
</dbReference>
<evidence type="ECO:0000256" key="1">
    <source>
        <dbReference type="ARBA" id="ARBA00009986"/>
    </source>
</evidence>
<dbReference type="AlphaFoldDB" id="D7WE35"/>
<dbReference type="InterPro" id="IPR016163">
    <property type="entry name" value="Ald_DH_C"/>
</dbReference>
<dbReference type="Gene3D" id="3.40.309.10">
    <property type="entry name" value="Aldehyde Dehydrogenase, Chain A, domain 2"/>
    <property type="match status" value="1"/>
</dbReference>
<feature type="domain" description="Aldehyde dehydrogenase" evidence="5">
    <location>
        <begin position="24"/>
        <end position="484"/>
    </location>
</feature>
<sequence>MMSKIDIDQLLEKVEKRLLIGGEWRDGSEGETFEVENPATGETIATMASASREDALKALAAADNARAEWEHTTPRERAEILRTAYDLMHERKAEFATLMSLEMGKTYAEAEGEVDYGSDYLLWFSEEANHFFGNTNAYPAKGNRMLTFRKPIGPCLLITPWNFPLSMATRKVAPALAAGNTVVVKPASKTPLTIQYFAQTMMEAGLPAGVINLVSTASSKDVSEPILADSRLRKLSFTGSTPVGVTLLKLAAENVVRTSMELGGNAPAIVFGDADMDVAVEGVKMAKMRNNAEACTAANRIFVHESVADEFTEKFVAAVKEMKVDDPFAEGADIGPLIDEQAQQDMQELVDDAVSHGGEILCGGTQLDRDGYFFEPTVVRGCSKEAKVYREEIFGPIAPIFTFKDEDELWELANDTEYGLASYVFSQNPDVIFRASDNLEFGIVGFNTGAVSDASIPFGGVKASGLGREGSKEGMLEYTEVQFVGMPDPYANN</sequence>
<dbReference type="InterPro" id="IPR029510">
    <property type="entry name" value="Ald_DH_CS_GLU"/>
</dbReference>
<evidence type="ECO:0000259" key="5">
    <source>
        <dbReference type="Pfam" id="PF00171"/>
    </source>
</evidence>
<dbReference type="RefSeq" id="WP_005291177.1">
    <property type="nucleotide sequence ID" value="NZ_CM000961.1"/>
</dbReference>
<dbReference type="Proteomes" id="UP000004208">
    <property type="component" value="Unassembled WGS sequence"/>
</dbReference>
<dbReference type="PROSITE" id="PS00687">
    <property type="entry name" value="ALDEHYDE_DEHYDR_GLU"/>
    <property type="match status" value="1"/>
</dbReference>
<dbReference type="InterPro" id="IPR050740">
    <property type="entry name" value="Aldehyde_DH_Superfamily"/>
</dbReference>
<evidence type="ECO:0000313" key="7">
    <source>
        <dbReference type="Proteomes" id="UP000004208"/>
    </source>
</evidence>
<organism evidence="6 7">
    <name type="scientific">Corynebacterium genitalium ATCC 33030</name>
    <dbReference type="NCBI Taxonomy" id="585529"/>
    <lineage>
        <taxon>Bacteria</taxon>
        <taxon>Bacillati</taxon>
        <taxon>Actinomycetota</taxon>
        <taxon>Actinomycetes</taxon>
        <taxon>Mycobacteriales</taxon>
        <taxon>Corynebacteriaceae</taxon>
        <taxon>Corynebacterium</taxon>
    </lineage>
</organism>
<dbReference type="GO" id="GO:0004777">
    <property type="term" value="F:succinate-semialdehyde dehydrogenase (NAD+) activity"/>
    <property type="evidence" value="ECO:0007669"/>
    <property type="project" value="TreeGrafter"/>
</dbReference>
<dbReference type="FunFam" id="3.40.309.10:FF:000004">
    <property type="entry name" value="Succinate-semialdehyde dehydrogenase I"/>
    <property type="match status" value="1"/>
</dbReference>
<keyword evidence="2 4" id="KW-0560">Oxidoreductase</keyword>
<evidence type="ECO:0000256" key="3">
    <source>
        <dbReference type="PROSITE-ProRule" id="PRU10007"/>
    </source>
</evidence>
<dbReference type="InterPro" id="IPR016161">
    <property type="entry name" value="Ald_DH/histidinol_DH"/>
</dbReference>
<feature type="active site" evidence="3">
    <location>
        <position position="261"/>
    </location>
</feature>
<dbReference type="InterPro" id="IPR016162">
    <property type="entry name" value="Ald_DH_N"/>
</dbReference>
<evidence type="ECO:0000256" key="2">
    <source>
        <dbReference type="ARBA" id="ARBA00023002"/>
    </source>
</evidence>
<dbReference type="GO" id="GO:0009450">
    <property type="term" value="P:gamma-aminobutyric acid catabolic process"/>
    <property type="evidence" value="ECO:0007669"/>
    <property type="project" value="TreeGrafter"/>
</dbReference>
<dbReference type="PANTHER" id="PTHR43353">
    <property type="entry name" value="SUCCINATE-SEMIALDEHYDE DEHYDROGENASE, MITOCHONDRIAL"/>
    <property type="match status" value="1"/>
</dbReference>
<comment type="similarity">
    <text evidence="1 4">Belongs to the aldehyde dehydrogenase family.</text>
</comment>